<keyword evidence="1" id="KW-0418">Kinase</keyword>
<dbReference type="EMBL" id="VOEI01000007">
    <property type="protein sequence ID" value="TWR24284.1"/>
    <property type="molecule type" value="Genomic_DNA"/>
</dbReference>
<dbReference type="AlphaFoldDB" id="A0A563TY52"/>
<gene>
    <name evidence="1" type="ORF">FPZ42_17545</name>
</gene>
<reference evidence="1 2" key="1">
    <citation type="submission" date="2019-07" db="EMBL/GenBank/DDBJ databases">
        <authorList>
            <person name="Kim J."/>
        </authorList>
    </citation>
    <scope>NUCLEOTIDE SEQUENCE [LARGE SCALE GENOMIC DNA]</scope>
    <source>
        <strain evidence="1 2">MJ1a</strain>
    </source>
</reference>
<keyword evidence="2" id="KW-1185">Reference proteome</keyword>
<dbReference type="Proteomes" id="UP000318010">
    <property type="component" value="Unassembled WGS sequence"/>
</dbReference>
<evidence type="ECO:0000313" key="1">
    <source>
        <dbReference type="EMBL" id="TWR24284.1"/>
    </source>
</evidence>
<dbReference type="RefSeq" id="WP_146273161.1">
    <property type="nucleotide sequence ID" value="NZ_VOEI01000007.1"/>
</dbReference>
<sequence>MSSHHIVREKQEPALLIISLDNFSHELLGQLLEWSPTVIAVAEVAEQLAIYEIKVDVIISNESSHFAQSDVKIIPPASQTPVAAALTYLINNSYPSINVIASDLILTDFEPYVSKINIVLYSGNRKIYPVTNGFKKWKPGNEIVEILSISSSLKISGLSLQSSRSYLTNHDGFFSLEFEDPFVFISEEIE</sequence>
<evidence type="ECO:0000313" key="2">
    <source>
        <dbReference type="Proteomes" id="UP000318010"/>
    </source>
</evidence>
<accession>A0A563TY52</accession>
<protein>
    <submittedName>
        <fullName evidence="1">Thiamine pyrophosphokinase</fullName>
    </submittedName>
</protein>
<keyword evidence="1" id="KW-0808">Transferase</keyword>
<name>A0A563TY52_9SPHI</name>
<organism evidence="1 2">
    <name type="scientific">Mucilaginibacter achroorhodeus</name>
    <dbReference type="NCBI Taxonomy" id="2599294"/>
    <lineage>
        <taxon>Bacteria</taxon>
        <taxon>Pseudomonadati</taxon>
        <taxon>Bacteroidota</taxon>
        <taxon>Sphingobacteriia</taxon>
        <taxon>Sphingobacteriales</taxon>
        <taxon>Sphingobacteriaceae</taxon>
        <taxon>Mucilaginibacter</taxon>
    </lineage>
</organism>
<dbReference type="OrthoDB" id="1132102at2"/>
<comment type="caution">
    <text evidence="1">The sequence shown here is derived from an EMBL/GenBank/DDBJ whole genome shotgun (WGS) entry which is preliminary data.</text>
</comment>
<dbReference type="GO" id="GO:0016301">
    <property type="term" value="F:kinase activity"/>
    <property type="evidence" value="ECO:0007669"/>
    <property type="project" value="UniProtKB-KW"/>
</dbReference>
<proteinExistence type="predicted"/>